<dbReference type="PANTHER" id="PTHR31297">
    <property type="entry name" value="GLUCAN ENDO-1,6-BETA-GLUCOSIDASE B"/>
    <property type="match status" value="1"/>
</dbReference>
<dbReference type="FunFam" id="3.20.20.80:FF:000113">
    <property type="entry name" value="Glucan 1,3-beta-glucosidase"/>
    <property type="match status" value="1"/>
</dbReference>
<dbReference type="PROSITE" id="PS00659">
    <property type="entry name" value="GLYCOSYL_HYDROL_F5"/>
    <property type="match status" value="1"/>
</dbReference>
<accession>A0AAF3F4I1</accession>
<keyword evidence="2" id="KW-0325">Glycoprotein</keyword>
<dbReference type="GO" id="GO:0004338">
    <property type="term" value="F:glucan exo-1,3-beta-glucosidase activity"/>
    <property type="evidence" value="ECO:0007669"/>
    <property type="project" value="UniProtKB-EC"/>
</dbReference>
<dbReference type="WBParaSite" id="MBELARI_LOCUS21438">
    <property type="protein sequence ID" value="MBELARI_LOCUS21438"/>
    <property type="gene ID" value="MBELARI_LOCUS21438"/>
</dbReference>
<sequence length="386" mass="43426">MLFRLLGFVLIVGLTSASLQDVKNDIKSGKKPMHGVNLGGWLVAEHWMTQGSPAWIGVPDDVANGGEYQTMKYLGHDKGDGQFNEHRRTFITESDFQEIGSYGLNTVRIPIGYWIVGFDNTGGGDANGWKVWAPGALDYLDMAIREWGPKHNVLVFISIHAAKGSQNGNDHSSPENPGHAYWSTYPENVVNTLDVVEFLTKRYKDEVAFLGIGLLNEPVGQDENVLKQYYYDAYGRVRNNQGSDCLLSTSPMLNEQSPGMGGWDNFMPAGQFYNIRHEWHKYLVWGFEESNGWTAEKVIDYANNGMANDFNNWHGNWIFVGEWALATSVSMNDDQMKRLSTAELNTFGKAVGGWTYWAWKQYGDDGSGKNGWSAKQMFRQGFLPHF</sequence>
<dbReference type="GO" id="GO:0005576">
    <property type="term" value="C:extracellular region"/>
    <property type="evidence" value="ECO:0007669"/>
    <property type="project" value="TreeGrafter"/>
</dbReference>
<reference evidence="9" key="1">
    <citation type="submission" date="2024-02" db="UniProtKB">
        <authorList>
            <consortium name="WormBaseParasite"/>
        </authorList>
    </citation>
    <scope>IDENTIFICATION</scope>
</reference>
<dbReference type="GO" id="GO:0071555">
    <property type="term" value="P:cell wall organization"/>
    <property type="evidence" value="ECO:0007669"/>
    <property type="project" value="UniProtKB-KW"/>
</dbReference>
<keyword evidence="7" id="KW-0732">Signal</keyword>
<dbReference type="Proteomes" id="UP000887575">
    <property type="component" value="Unassembled WGS sequence"/>
</dbReference>
<name>A0AAF3F4I1_9BILA</name>
<dbReference type="PANTHER" id="PTHR31297:SF34">
    <property type="entry name" value="GLUCAN 1,3-BETA-GLUCOSIDASE 2"/>
    <property type="match status" value="1"/>
</dbReference>
<dbReference type="InterPro" id="IPR017853">
    <property type="entry name" value="GH"/>
</dbReference>
<proteinExistence type="predicted"/>
<dbReference type="SUPFAM" id="SSF51445">
    <property type="entry name" value="(Trans)glycosidases"/>
    <property type="match status" value="1"/>
</dbReference>
<dbReference type="InterPro" id="IPR018087">
    <property type="entry name" value="Glyco_hydro_5_CS"/>
</dbReference>
<evidence type="ECO:0000313" key="9">
    <source>
        <dbReference type="WBParaSite" id="MBELARI_LOCUS21438"/>
    </source>
</evidence>
<dbReference type="GO" id="GO:0009986">
    <property type="term" value="C:cell surface"/>
    <property type="evidence" value="ECO:0007669"/>
    <property type="project" value="TreeGrafter"/>
</dbReference>
<protein>
    <recommendedName>
        <fullName evidence="6">glucan 1,3-beta-glucosidase</fullName>
        <ecNumber evidence="6">3.2.1.58</ecNumber>
    </recommendedName>
</protein>
<feature type="signal peptide" evidence="7">
    <location>
        <begin position="1"/>
        <end position="17"/>
    </location>
</feature>
<evidence type="ECO:0000256" key="1">
    <source>
        <dbReference type="ARBA" id="ARBA00022801"/>
    </source>
</evidence>
<dbReference type="Gene3D" id="3.20.20.80">
    <property type="entry name" value="Glycosidases"/>
    <property type="match status" value="1"/>
</dbReference>
<evidence type="ECO:0000256" key="5">
    <source>
        <dbReference type="ARBA" id="ARBA00036824"/>
    </source>
</evidence>
<keyword evidence="1" id="KW-0378">Hydrolase</keyword>
<evidence type="ECO:0000256" key="7">
    <source>
        <dbReference type="SAM" id="SignalP"/>
    </source>
</evidence>
<keyword evidence="3" id="KW-0326">Glycosidase</keyword>
<keyword evidence="8" id="KW-1185">Reference proteome</keyword>
<organism evidence="8 9">
    <name type="scientific">Mesorhabditis belari</name>
    <dbReference type="NCBI Taxonomy" id="2138241"/>
    <lineage>
        <taxon>Eukaryota</taxon>
        <taxon>Metazoa</taxon>
        <taxon>Ecdysozoa</taxon>
        <taxon>Nematoda</taxon>
        <taxon>Chromadorea</taxon>
        <taxon>Rhabditida</taxon>
        <taxon>Rhabditina</taxon>
        <taxon>Rhabditomorpha</taxon>
        <taxon>Rhabditoidea</taxon>
        <taxon>Rhabditidae</taxon>
        <taxon>Mesorhabditinae</taxon>
        <taxon>Mesorhabditis</taxon>
    </lineage>
</organism>
<keyword evidence="4" id="KW-0961">Cell wall biogenesis/degradation</keyword>
<dbReference type="EC" id="3.2.1.58" evidence="6"/>
<feature type="chain" id="PRO_5042112370" description="glucan 1,3-beta-glucosidase" evidence="7">
    <location>
        <begin position="18"/>
        <end position="386"/>
    </location>
</feature>
<evidence type="ECO:0000256" key="2">
    <source>
        <dbReference type="ARBA" id="ARBA00023180"/>
    </source>
</evidence>
<dbReference type="InterPro" id="IPR050386">
    <property type="entry name" value="Glycosyl_hydrolase_5"/>
</dbReference>
<dbReference type="GO" id="GO:0009251">
    <property type="term" value="P:glucan catabolic process"/>
    <property type="evidence" value="ECO:0007669"/>
    <property type="project" value="TreeGrafter"/>
</dbReference>
<evidence type="ECO:0000256" key="6">
    <source>
        <dbReference type="ARBA" id="ARBA00038929"/>
    </source>
</evidence>
<evidence type="ECO:0000256" key="3">
    <source>
        <dbReference type="ARBA" id="ARBA00023295"/>
    </source>
</evidence>
<dbReference type="AlphaFoldDB" id="A0AAF3F4I1"/>
<comment type="catalytic activity">
    <reaction evidence="5">
        <text>Successive hydrolysis of beta-D-glucose units from the non-reducing ends of (1-&gt;3)-beta-D-glucans, releasing alpha-glucose.</text>
        <dbReference type="EC" id="3.2.1.58"/>
    </reaction>
</comment>
<evidence type="ECO:0000256" key="4">
    <source>
        <dbReference type="ARBA" id="ARBA00023316"/>
    </source>
</evidence>
<evidence type="ECO:0000313" key="8">
    <source>
        <dbReference type="Proteomes" id="UP000887575"/>
    </source>
</evidence>